<evidence type="ECO:0000256" key="1">
    <source>
        <dbReference type="SAM" id="Coils"/>
    </source>
</evidence>
<dbReference type="InterPro" id="IPR011055">
    <property type="entry name" value="Dup_hybrid_motif"/>
</dbReference>
<dbReference type="EMBL" id="WODC01000007">
    <property type="protein sequence ID" value="MUM78229.1"/>
    <property type="molecule type" value="Genomic_DNA"/>
</dbReference>
<name>A0A7K1KQ64_9BACT</name>
<keyword evidence="1" id="KW-0175">Coiled coil</keyword>
<dbReference type="GO" id="GO:0004222">
    <property type="term" value="F:metalloendopeptidase activity"/>
    <property type="evidence" value="ECO:0007669"/>
    <property type="project" value="TreeGrafter"/>
</dbReference>
<dbReference type="InterPro" id="IPR050570">
    <property type="entry name" value="Cell_wall_metabolism_enzyme"/>
</dbReference>
<feature type="signal peptide" evidence="2">
    <location>
        <begin position="1"/>
        <end position="21"/>
    </location>
</feature>
<dbReference type="PANTHER" id="PTHR21666">
    <property type="entry name" value="PEPTIDASE-RELATED"/>
    <property type="match status" value="1"/>
</dbReference>
<keyword evidence="2" id="KW-0732">Signal</keyword>
<feature type="coiled-coil region" evidence="1">
    <location>
        <begin position="29"/>
        <end position="108"/>
    </location>
</feature>
<evidence type="ECO:0000256" key="2">
    <source>
        <dbReference type="SAM" id="SignalP"/>
    </source>
</evidence>
<dbReference type="Pfam" id="PF01551">
    <property type="entry name" value="Peptidase_M23"/>
    <property type="match status" value="1"/>
</dbReference>
<feature type="domain" description="M23ase beta-sheet core" evidence="3">
    <location>
        <begin position="268"/>
        <end position="360"/>
    </location>
</feature>
<comment type="caution">
    <text evidence="4">The sequence shown here is derived from an EMBL/GenBank/DDBJ whole genome shotgun (WGS) entry which is preliminary data.</text>
</comment>
<feature type="chain" id="PRO_5029866809" evidence="2">
    <location>
        <begin position="22"/>
        <end position="367"/>
    </location>
</feature>
<evidence type="ECO:0000313" key="4">
    <source>
        <dbReference type="EMBL" id="MUM78229.1"/>
    </source>
</evidence>
<dbReference type="AlphaFoldDB" id="A0A7K1KQ64"/>
<dbReference type="Gene3D" id="2.70.70.10">
    <property type="entry name" value="Glucose Permease (Domain IIA)"/>
    <property type="match status" value="1"/>
</dbReference>
<dbReference type="InterPro" id="IPR016047">
    <property type="entry name" value="M23ase_b-sheet_dom"/>
</dbReference>
<dbReference type="RefSeq" id="WP_155934848.1">
    <property type="nucleotide sequence ID" value="NZ_WODC01000007.1"/>
</dbReference>
<gene>
    <name evidence="4" type="ORF">GKC30_11335</name>
</gene>
<protein>
    <submittedName>
        <fullName evidence="4">Peptidoglycan DD-metalloendopeptidase family protein</fullName>
    </submittedName>
</protein>
<sequence length="367" mass="42218">MTKSFLSALLCLCLVWTPVQAEETGQSLHESLQQEHRRADQREQEVRKLTEQAGKLSTSISGIEREMADLLKRIAAQEAELNSLRQAERAAREEHTVLEKEKQRISQELAGLVRSLWPVHLQSARSRFEGVDSWDEFDRRKNWLADIYEATRARFEEARINAERIAANLERQRTLEQEAEAQLARVNLTKDRLLDRQHALRRNLRSVTRQREDAEAELTAILSSIESLKYQLQSQKTKRFDLYKRTLPWPVRGRLVADYAPGANPPVRGLGLGAREAETVRSVFWGKVVHNDTLRGFGHVVIVYHGHDYYSLYAYLSDTHVLNGQEVEKDEPLGVVGYYPAADGPGLYFELRFHQKPINPKVWLTSP</sequence>
<dbReference type="SUPFAM" id="SSF51261">
    <property type="entry name" value="Duplicated hybrid motif"/>
    <property type="match status" value="1"/>
</dbReference>
<dbReference type="PANTHER" id="PTHR21666:SF270">
    <property type="entry name" value="MUREIN HYDROLASE ACTIVATOR ENVC"/>
    <property type="match status" value="1"/>
</dbReference>
<dbReference type="Proteomes" id="UP000461162">
    <property type="component" value="Unassembled WGS sequence"/>
</dbReference>
<proteinExistence type="predicted"/>
<evidence type="ECO:0000313" key="5">
    <source>
        <dbReference type="Proteomes" id="UP000461162"/>
    </source>
</evidence>
<keyword evidence="5" id="KW-1185">Reference proteome</keyword>
<dbReference type="CDD" id="cd12797">
    <property type="entry name" value="M23_peptidase"/>
    <property type="match status" value="1"/>
</dbReference>
<evidence type="ECO:0000259" key="3">
    <source>
        <dbReference type="Pfam" id="PF01551"/>
    </source>
</evidence>
<organism evidence="4 5">
    <name type="scientific">Pseudodesulfovibrio alkaliphilus</name>
    <dbReference type="NCBI Taxonomy" id="2661613"/>
    <lineage>
        <taxon>Bacteria</taxon>
        <taxon>Pseudomonadati</taxon>
        <taxon>Thermodesulfobacteriota</taxon>
        <taxon>Desulfovibrionia</taxon>
        <taxon>Desulfovibrionales</taxon>
        <taxon>Desulfovibrionaceae</taxon>
    </lineage>
</organism>
<accession>A0A7K1KQ64</accession>
<reference evidence="4 5" key="1">
    <citation type="submission" date="2019-11" db="EMBL/GenBank/DDBJ databases">
        <title>Pseudodesulfovibrio alkaliphilus, sp. nov., an alkaliphilic sulfate-reducing bacteria from mud volcano of Taman peninsula, Russia.</title>
        <authorList>
            <person name="Frolova A."/>
            <person name="Merkel A.Y."/>
            <person name="Slobodkin A.I."/>
        </authorList>
    </citation>
    <scope>NUCLEOTIDE SEQUENCE [LARGE SCALE GENOMIC DNA]</scope>
    <source>
        <strain evidence="4 5">F-1</strain>
    </source>
</reference>
<feature type="coiled-coil region" evidence="1">
    <location>
        <begin position="152"/>
        <end position="217"/>
    </location>
</feature>